<keyword evidence="2" id="KW-0418">Kinase</keyword>
<dbReference type="GO" id="GO:0005524">
    <property type="term" value="F:ATP binding"/>
    <property type="evidence" value="ECO:0007669"/>
    <property type="project" value="InterPro"/>
</dbReference>
<dbReference type="Pfam" id="PF00069">
    <property type="entry name" value="Pkinase"/>
    <property type="match status" value="1"/>
</dbReference>
<dbReference type="AlphaFoldDB" id="A0AAV3ZEM8"/>
<dbReference type="InterPro" id="IPR000719">
    <property type="entry name" value="Prot_kinase_dom"/>
</dbReference>
<feature type="domain" description="Protein kinase" evidence="1">
    <location>
        <begin position="136"/>
        <end position="284"/>
    </location>
</feature>
<name>A0AAV3ZEM8_9GAST</name>
<dbReference type="Proteomes" id="UP000735302">
    <property type="component" value="Unassembled WGS sequence"/>
</dbReference>
<accession>A0AAV3ZEM8</accession>
<dbReference type="SUPFAM" id="SSF56112">
    <property type="entry name" value="Protein kinase-like (PK-like)"/>
    <property type="match status" value="1"/>
</dbReference>
<evidence type="ECO:0000313" key="2">
    <source>
        <dbReference type="EMBL" id="GFN94365.1"/>
    </source>
</evidence>
<dbReference type="Gene3D" id="1.10.510.10">
    <property type="entry name" value="Transferase(Phosphotransferase) domain 1"/>
    <property type="match status" value="1"/>
</dbReference>
<dbReference type="EMBL" id="BLXT01002447">
    <property type="protein sequence ID" value="GFN94365.1"/>
    <property type="molecule type" value="Genomic_DNA"/>
</dbReference>
<keyword evidence="2" id="KW-0808">Transferase</keyword>
<protein>
    <submittedName>
        <fullName evidence="2">Ribosomal protein s6 kinase 2 alpha</fullName>
    </submittedName>
</protein>
<sequence length="284" mass="32222">MASEPLLPVVLFFRGLHPVARAFDAALVRVMKPVMEHLEHFIGVGVLPPTPPRSCSVCTYITEDIDYLLISSSDNEYENLERDPLYQLYKKQTEEPSLPFPILSDNVKPELKPENHIDIYQQLTSGERAILKDLNLNVHAVLQSGVYRCSNSAELKPNASMMAKFTKTTDGDHPHSHFAKDVNVLKELKDLSVTRFIYAKQYSDFQLDIVVSEFYPSGTLTESILSKKMCSLLEMSVTFFSLCSTLRDIHIRKIVHRDINADNILMKLWTASVFRLSLSCSAPR</sequence>
<evidence type="ECO:0000313" key="3">
    <source>
        <dbReference type="Proteomes" id="UP000735302"/>
    </source>
</evidence>
<keyword evidence="3" id="KW-1185">Reference proteome</keyword>
<dbReference type="PROSITE" id="PS50011">
    <property type="entry name" value="PROTEIN_KINASE_DOM"/>
    <property type="match status" value="1"/>
</dbReference>
<organism evidence="2 3">
    <name type="scientific">Plakobranchus ocellatus</name>
    <dbReference type="NCBI Taxonomy" id="259542"/>
    <lineage>
        <taxon>Eukaryota</taxon>
        <taxon>Metazoa</taxon>
        <taxon>Spiralia</taxon>
        <taxon>Lophotrochozoa</taxon>
        <taxon>Mollusca</taxon>
        <taxon>Gastropoda</taxon>
        <taxon>Heterobranchia</taxon>
        <taxon>Euthyneura</taxon>
        <taxon>Panpulmonata</taxon>
        <taxon>Sacoglossa</taxon>
        <taxon>Placobranchoidea</taxon>
        <taxon>Plakobranchidae</taxon>
        <taxon>Plakobranchus</taxon>
    </lineage>
</organism>
<comment type="caution">
    <text evidence="2">The sequence shown here is derived from an EMBL/GenBank/DDBJ whole genome shotgun (WGS) entry which is preliminary data.</text>
</comment>
<reference evidence="2 3" key="1">
    <citation type="journal article" date="2021" name="Elife">
        <title>Chloroplast acquisition without the gene transfer in kleptoplastic sea slugs, Plakobranchus ocellatus.</title>
        <authorList>
            <person name="Maeda T."/>
            <person name="Takahashi S."/>
            <person name="Yoshida T."/>
            <person name="Shimamura S."/>
            <person name="Takaki Y."/>
            <person name="Nagai Y."/>
            <person name="Toyoda A."/>
            <person name="Suzuki Y."/>
            <person name="Arimoto A."/>
            <person name="Ishii H."/>
            <person name="Satoh N."/>
            <person name="Nishiyama T."/>
            <person name="Hasebe M."/>
            <person name="Maruyama T."/>
            <person name="Minagawa J."/>
            <person name="Obokata J."/>
            <person name="Shigenobu S."/>
        </authorList>
    </citation>
    <scope>NUCLEOTIDE SEQUENCE [LARGE SCALE GENOMIC DNA]</scope>
</reference>
<proteinExistence type="predicted"/>
<evidence type="ECO:0000259" key="1">
    <source>
        <dbReference type="PROSITE" id="PS50011"/>
    </source>
</evidence>
<dbReference type="InterPro" id="IPR011009">
    <property type="entry name" value="Kinase-like_dom_sf"/>
</dbReference>
<dbReference type="GO" id="GO:0004672">
    <property type="term" value="F:protein kinase activity"/>
    <property type="evidence" value="ECO:0007669"/>
    <property type="project" value="InterPro"/>
</dbReference>
<gene>
    <name evidence="2" type="ORF">PoB_002087100</name>
</gene>